<keyword evidence="1" id="KW-0560">Oxidoreductase</keyword>
<dbReference type="Pfam" id="PF00329">
    <property type="entry name" value="Complex1_30kDa"/>
    <property type="match status" value="1"/>
</dbReference>
<feature type="domain" description="NADH:ubiquinone oxidoreductase 30kDa subunit" evidence="3">
    <location>
        <begin position="24"/>
        <end position="138"/>
    </location>
</feature>
<evidence type="ECO:0000259" key="3">
    <source>
        <dbReference type="Pfam" id="PF00329"/>
    </source>
</evidence>
<comment type="caution">
    <text evidence="5">The sequence shown here is derived from an EMBL/GenBank/DDBJ whole genome shotgun (WGS) entry which is preliminary data.</text>
</comment>
<dbReference type="SUPFAM" id="SSF143243">
    <property type="entry name" value="Nqo5-like"/>
    <property type="match status" value="1"/>
</dbReference>
<dbReference type="Pfam" id="PF00346">
    <property type="entry name" value="Complex1_49kDa"/>
    <property type="match status" value="1"/>
</dbReference>
<protein>
    <submittedName>
        <fullName evidence="5">NADH-quinone oxidoreductase, chain CD (Fused)</fullName>
    </submittedName>
</protein>
<dbReference type="GO" id="GO:0051287">
    <property type="term" value="F:NAD binding"/>
    <property type="evidence" value="ECO:0007669"/>
    <property type="project" value="InterPro"/>
</dbReference>
<dbReference type="AlphaFoldDB" id="A0A139BSP3"/>
<organism evidence="5 6">
    <name type="scientific">Candidatus Gallionella acididurans</name>
    <dbReference type="NCBI Taxonomy" id="1796491"/>
    <lineage>
        <taxon>Bacteria</taxon>
        <taxon>Pseudomonadati</taxon>
        <taxon>Pseudomonadota</taxon>
        <taxon>Betaproteobacteria</taxon>
        <taxon>Nitrosomonadales</taxon>
        <taxon>Gallionellaceae</taxon>
        <taxon>Gallionella</taxon>
    </lineage>
</organism>
<evidence type="ECO:0000256" key="2">
    <source>
        <dbReference type="ARBA" id="ARBA00023027"/>
    </source>
</evidence>
<dbReference type="GO" id="GO:0016651">
    <property type="term" value="F:oxidoreductase activity, acting on NAD(P)H"/>
    <property type="evidence" value="ECO:0007669"/>
    <property type="project" value="InterPro"/>
</dbReference>
<dbReference type="PATRIC" id="fig|1796491.3.peg.2008"/>
<proteinExistence type="predicted"/>
<dbReference type="GO" id="GO:0048038">
    <property type="term" value="F:quinone binding"/>
    <property type="evidence" value="ECO:0007669"/>
    <property type="project" value="InterPro"/>
</dbReference>
<dbReference type="InterPro" id="IPR052197">
    <property type="entry name" value="ComplexI_49kDa-like"/>
</dbReference>
<dbReference type="PANTHER" id="PTHR43485">
    <property type="entry name" value="HYDROGENASE-4 COMPONENT G"/>
    <property type="match status" value="1"/>
</dbReference>
<name>A0A139BSP3_9PROT</name>
<dbReference type="GO" id="GO:0008137">
    <property type="term" value="F:NADH dehydrogenase (ubiquinone) activity"/>
    <property type="evidence" value="ECO:0007669"/>
    <property type="project" value="InterPro"/>
</dbReference>
<evidence type="ECO:0000259" key="4">
    <source>
        <dbReference type="Pfam" id="PF00346"/>
    </source>
</evidence>
<dbReference type="EMBL" id="LSLI01000045">
    <property type="protein sequence ID" value="KXS32016.1"/>
    <property type="molecule type" value="Genomic_DNA"/>
</dbReference>
<evidence type="ECO:0000256" key="1">
    <source>
        <dbReference type="ARBA" id="ARBA00023002"/>
    </source>
</evidence>
<gene>
    <name evidence="5" type="ORF">AWT59_1837</name>
</gene>
<dbReference type="InterPro" id="IPR001268">
    <property type="entry name" value="NADH_UbQ_OxRdtase_30kDa_su"/>
</dbReference>
<reference evidence="5 6" key="1">
    <citation type="submission" date="2016-02" db="EMBL/GenBank/DDBJ databases">
        <authorList>
            <person name="Wen L."/>
            <person name="He K."/>
            <person name="Yang H."/>
        </authorList>
    </citation>
    <scope>NUCLEOTIDE SEQUENCE [LARGE SCALE GENOMIC DNA]</scope>
    <source>
        <strain evidence="5">ShG14-8</strain>
    </source>
</reference>
<feature type="domain" description="NADH-quinone oxidoreductase subunit D" evidence="4">
    <location>
        <begin position="280"/>
        <end position="434"/>
    </location>
</feature>
<keyword evidence="2" id="KW-0520">NAD</keyword>
<dbReference type="SUPFAM" id="SSF56762">
    <property type="entry name" value="HydB/Nqo4-like"/>
    <property type="match status" value="1"/>
</dbReference>
<dbReference type="InterPro" id="IPR037232">
    <property type="entry name" value="NADH_quin_OxRdtase_su_C/D-like"/>
</dbReference>
<dbReference type="PANTHER" id="PTHR43485:SF1">
    <property type="entry name" value="FORMATE HYDROGENLYASE SUBUNIT 5-RELATED"/>
    <property type="match status" value="1"/>
</dbReference>
<dbReference type="InterPro" id="IPR001135">
    <property type="entry name" value="NADH_Q_OxRdtase_suD"/>
</dbReference>
<dbReference type="InterPro" id="IPR029014">
    <property type="entry name" value="NiFe-Hase_large"/>
</dbReference>
<accession>A0A139BSP3</accession>
<evidence type="ECO:0000313" key="5">
    <source>
        <dbReference type="EMBL" id="KXS32016.1"/>
    </source>
</evidence>
<reference evidence="5 6" key="2">
    <citation type="submission" date="2016-03" db="EMBL/GenBank/DDBJ databases">
        <title>New uncultured bacterium of the family Gallionellaceae from acid mine drainage: description and reconstruction of genome based on metagenomic analysis of microbial community.</title>
        <authorList>
            <person name="Kadnikov V."/>
            <person name="Ivasenko D."/>
            <person name="Beletsky A."/>
            <person name="Mardanov A."/>
            <person name="Danilova E."/>
            <person name="Pimenov N."/>
            <person name="Karnachuk O."/>
            <person name="Ravin N."/>
        </authorList>
    </citation>
    <scope>NUCLEOTIDE SEQUENCE [LARGE SCALE GENOMIC DNA]</scope>
    <source>
        <strain evidence="5">ShG14-8</strain>
    </source>
</reference>
<dbReference type="Gene3D" id="3.30.460.80">
    <property type="entry name" value="NADH:ubiquinone oxidoreductase, 30kDa subunit"/>
    <property type="match status" value="1"/>
</dbReference>
<dbReference type="Proteomes" id="UP000070578">
    <property type="component" value="Unassembled WGS sequence"/>
</dbReference>
<evidence type="ECO:0000313" key="6">
    <source>
        <dbReference type="Proteomes" id="UP000070578"/>
    </source>
</evidence>
<sequence>MPINHPNLHLTQLAGAIPAWSGNIKPDDLQPICRNVHDGGGRLVALWGSDDREQGNGYSLHIALVNEAGLICLSVPLPAGQPGYPDVSSIFPVANRMQRATYDLLGIYAHEGQDHRKWLRHGAWHGGSFPLRKDFDAAQSLTDDADNYPFVQVEGQGVHEIAVGPVHAGTIEPGHFRFSVVGEKMLRLEERFGYTHKGIEKRFESMSLQQGAKLAGRVSGDSTVAYAWAYAMAAESIAAVTPPERALWLRALFLERERIANHLGDLGYLGNDVALSFGFTQFWILKEQVLRNNGALFGHRYLMDSIIPGGVAADLTEPGKRTLFEECSLLEREVRVLRGIYEEHAGLQDRFIGAGRIEPRLAAQLGLCGLAGRASSQAWDTRVQFPCAPYDQLDVQMATYRNGDVAARVIVRFDELFESLRLQREILGRLMPGGELSLPLEKLPALGFGAGMVEGWRGEVLVAIHTDTDGNLARVHPHDPSWQNWPALEHAILGNIVPDFPLINKSFNLSYSGQDL</sequence>
<dbReference type="Gene3D" id="1.10.645.10">
    <property type="entry name" value="Cytochrome-c3 Hydrogenase, chain B"/>
    <property type="match status" value="1"/>
</dbReference>